<sequence length="648" mass="71238">MFSMTSRLALLRHMIRDETGNITLFSALILIILLAVSGASVDVMRNEADRVTMQAALDRGVLAAADLDQQQDPKGVVDDYLAKSPAAAMQTDVTVTQSLNSRTVAARGTATTDTIFSHMWGYDRFVIPARATAEEKIANVEISLVLDISGSMQNNNRIERLKPAAAAFVNKVMTEDSNGITTLNLVPFAGQVNPGDTLFDYFRGERPKINQNNGWGNGDQDAPGNSECTNNAENATDCDDSTTAEPVTADPDARDYFRKRSKAVTDMVFYYDTDGDEIYNIAHKVDGFPGTWPRDPDDIFKGYVAAALHFDSRLTDPSQFLGASVRTTDKRTYYYQVKGDENGRRNDIGPTLHKGNNPGWTVRYDWINPDDWVDHYVSPNQAAMDAEAQAEADAAAGGGATSNGVEGTQTVNMPSSCVEIHGEEFSDTAMPKSNDHVPHFVFWGIDDDTMDWGWCPSEEMAIQYYSDSAETLIEFINKMRLHDGTGLQYGMKYGLALLDPVNRPALSELIGEGVVNASFEGRPMDWGDTETEKYIVLMSDGDVTQQMRPNDPENPSNATTPLSRQGSGSWHEFTSAATGRSQFHRQCDLAKQNGVTVFTIAFETSSFASEVLAYCASSASHAFHVVGDEIHDTFDTIARQINNLRLIQ</sequence>
<dbReference type="Pfam" id="PF13400">
    <property type="entry name" value="Tad"/>
    <property type="match status" value="1"/>
</dbReference>
<feature type="compositionally biased region" description="Polar residues" evidence="1">
    <location>
        <begin position="544"/>
        <end position="568"/>
    </location>
</feature>
<feature type="compositionally biased region" description="Low complexity" evidence="1">
    <location>
        <begin position="210"/>
        <end position="221"/>
    </location>
</feature>
<evidence type="ECO:0000259" key="2">
    <source>
        <dbReference type="Pfam" id="PF13400"/>
    </source>
</evidence>
<evidence type="ECO:0000256" key="1">
    <source>
        <dbReference type="SAM" id="MobiDB-lite"/>
    </source>
</evidence>
<evidence type="ECO:0000313" key="4">
    <source>
        <dbReference type="Proteomes" id="UP000675940"/>
    </source>
</evidence>
<protein>
    <recommendedName>
        <fullName evidence="2">Putative Flp pilus-assembly TadG-like N-terminal domain-containing protein</fullName>
    </recommendedName>
</protein>
<accession>A0A940MS75</accession>
<gene>
    <name evidence="3" type="ORF">J5474_16375</name>
</gene>
<feature type="region of interest" description="Disordered" evidence="1">
    <location>
        <begin position="544"/>
        <end position="571"/>
    </location>
</feature>
<feature type="compositionally biased region" description="Polar residues" evidence="1">
    <location>
        <begin position="402"/>
        <end position="411"/>
    </location>
</feature>
<dbReference type="Gene3D" id="3.40.50.410">
    <property type="entry name" value="von Willebrand factor, type A domain"/>
    <property type="match status" value="2"/>
</dbReference>
<comment type="caution">
    <text evidence="3">The sequence shown here is derived from an EMBL/GenBank/DDBJ whole genome shotgun (WGS) entry which is preliminary data.</text>
</comment>
<feature type="region of interest" description="Disordered" evidence="1">
    <location>
        <begin position="210"/>
        <end position="247"/>
    </location>
</feature>
<dbReference type="InterPro" id="IPR036465">
    <property type="entry name" value="vWFA_dom_sf"/>
</dbReference>
<proteinExistence type="predicted"/>
<feature type="domain" description="Putative Flp pilus-assembly TadG-like N-terminal" evidence="2">
    <location>
        <begin position="20"/>
        <end position="65"/>
    </location>
</feature>
<keyword evidence="4" id="KW-1185">Reference proteome</keyword>
<reference evidence="3" key="1">
    <citation type="submission" date="2021-03" db="EMBL/GenBank/DDBJ databases">
        <title>Sagittula salina sp. nov. strain M10.9X isolated from the marine waste.</title>
        <authorList>
            <person name="Satari L."/>
            <person name="Molina-Menor E."/>
            <person name="Vidal-Verdu A."/>
            <person name="Pascual J."/>
            <person name="Pereto J."/>
            <person name="Porcar M."/>
        </authorList>
    </citation>
    <scope>NUCLEOTIDE SEQUENCE</scope>
    <source>
        <strain evidence="3">M10.9X</strain>
    </source>
</reference>
<name>A0A940MS75_9RHOB</name>
<dbReference type="SUPFAM" id="SSF53300">
    <property type="entry name" value="vWA-like"/>
    <property type="match status" value="1"/>
</dbReference>
<dbReference type="EMBL" id="JAGISH010000009">
    <property type="protein sequence ID" value="MBP0484057.1"/>
    <property type="molecule type" value="Genomic_DNA"/>
</dbReference>
<evidence type="ECO:0000313" key="3">
    <source>
        <dbReference type="EMBL" id="MBP0484057.1"/>
    </source>
</evidence>
<dbReference type="AlphaFoldDB" id="A0A940MS75"/>
<dbReference type="Proteomes" id="UP000675940">
    <property type="component" value="Unassembled WGS sequence"/>
</dbReference>
<feature type="compositionally biased region" description="Low complexity" evidence="1">
    <location>
        <begin position="385"/>
        <end position="395"/>
    </location>
</feature>
<dbReference type="InterPro" id="IPR028087">
    <property type="entry name" value="Tad_N"/>
</dbReference>
<dbReference type="RefSeq" id="WP_209362013.1">
    <property type="nucleotide sequence ID" value="NZ_JAGISH010000009.1"/>
</dbReference>
<organism evidence="3 4">
    <name type="scientific">Sagittula salina</name>
    <dbReference type="NCBI Taxonomy" id="2820268"/>
    <lineage>
        <taxon>Bacteria</taxon>
        <taxon>Pseudomonadati</taxon>
        <taxon>Pseudomonadota</taxon>
        <taxon>Alphaproteobacteria</taxon>
        <taxon>Rhodobacterales</taxon>
        <taxon>Roseobacteraceae</taxon>
        <taxon>Sagittula</taxon>
    </lineage>
</organism>
<feature type="region of interest" description="Disordered" evidence="1">
    <location>
        <begin position="385"/>
        <end position="411"/>
    </location>
</feature>